<feature type="domain" description="EamA" evidence="2">
    <location>
        <begin position="26"/>
        <end position="156"/>
    </location>
</feature>
<feature type="transmembrane region" description="Helical" evidence="1">
    <location>
        <begin position="211"/>
        <end position="229"/>
    </location>
</feature>
<keyword evidence="1" id="KW-0472">Membrane</keyword>
<keyword evidence="1" id="KW-0812">Transmembrane</keyword>
<dbReference type="PANTHER" id="PTHR22911">
    <property type="entry name" value="ACYL-MALONYL CONDENSING ENZYME-RELATED"/>
    <property type="match status" value="1"/>
</dbReference>
<keyword evidence="1" id="KW-1133">Transmembrane helix</keyword>
<feature type="transmembrane region" description="Helical" evidence="1">
    <location>
        <begin position="54"/>
        <end position="72"/>
    </location>
</feature>
<proteinExistence type="predicted"/>
<feature type="transmembrane region" description="Helical" evidence="1">
    <location>
        <begin position="84"/>
        <end position="107"/>
    </location>
</feature>
<comment type="caution">
    <text evidence="3">The sequence shown here is derived from an EMBL/GenBank/DDBJ whole genome shotgun (WGS) entry which is preliminary data.</text>
</comment>
<dbReference type="AlphaFoldDB" id="A0A8S1QFF0"/>
<evidence type="ECO:0000259" key="2">
    <source>
        <dbReference type="Pfam" id="PF00892"/>
    </source>
</evidence>
<dbReference type="OMA" id="ASQIIVW"/>
<reference evidence="3" key="1">
    <citation type="submission" date="2021-01" db="EMBL/GenBank/DDBJ databases">
        <authorList>
            <consortium name="Genoscope - CEA"/>
            <person name="William W."/>
        </authorList>
    </citation>
    <scope>NUCLEOTIDE SEQUENCE</scope>
</reference>
<evidence type="ECO:0000313" key="3">
    <source>
        <dbReference type="EMBL" id="CAD8114332.1"/>
    </source>
</evidence>
<evidence type="ECO:0000256" key="1">
    <source>
        <dbReference type="SAM" id="Phobius"/>
    </source>
</evidence>
<dbReference type="Proteomes" id="UP000688137">
    <property type="component" value="Unassembled WGS sequence"/>
</dbReference>
<feature type="transmembrane region" description="Helical" evidence="1">
    <location>
        <begin position="113"/>
        <end position="132"/>
    </location>
</feature>
<gene>
    <name evidence="3" type="ORF">PPRIM_AZ9-3.1.T1590062</name>
</gene>
<dbReference type="Pfam" id="PF00892">
    <property type="entry name" value="EamA"/>
    <property type="match status" value="2"/>
</dbReference>
<feature type="domain" description="EamA" evidence="2">
    <location>
        <begin position="180"/>
        <end position="311"/>
    </location>
</feature>
<feature type="transmembrane region" description="Helical" evidence="1">
    <location>
        <begin position="144"/>
        <end position="164"/>
    </location>
</feature>
<name>A0A8S1QFF0_PARPR</name>
<feature type="transmembrane region" description="Helical" evidence="1">
    <location>
        <begin position="176"/>
        <end position="199"/>
    </location>
</feature>
<feature type="transmembrane region" description="Helical" evidence="1">
    <location>
        <begin position="241"/>
        <end position="260"/>
    </location>
</feature>
<evidence type="ECO:0000313" key="4">
    <source>
        <dbReference type="Proteomes" id="UP000688137"/>
    </source>
</evidence>
<accession>A0A8S1QFF0</accession>
<dbReference type="PANTHER" id="PTHR22911:SF137">
    <property type="entry name" value="SOLUTE CARRIER FAMILY 35 MEMBER G2-RELATED"/>
    <property type="match status" value="1"/>
</dbReference>
<feature type="transmembrane region" description="Helical" evidence="1">
    <location>
        <begin position="297"/>
        <end position="314"/>
    </location>
</feature>
<dbReference type="InterPro" id="IPR000620">
    <property type="entry name" value="EamA_dom"/>
</dbReference>
<dbReference type="EMBL" id="CAJJDM010000164">
    <property type="protein sequence ID" value="CAD8114332.1"/>
    <property type="molecule type" value="Genomic_DNA"/>
</dbReference>
<keyword evidence="4" id="KW-1185">Reference proteome</keyword>
<organism evidence="3 4">
    <name type="scientific">Paramecium primaurelia</name>
    <dbReference type="NCBI Taxonomy" id="5886"/>
    <lineage>
        <taxon>Eukaryota</taxon>
        <taxon>Sar</taxon>
        <taxon>Alveolata</taxon>
        <taxon>Ciliophora</taxon>
        <taxon>Intramacronucleata</taxon>
        <taxon>Oligohymenophorea</taxon>
        <taxon>Peniculida</taxon>
        <taxon>Parameciidae</taxon>
        <taxon>Paramecium</taxon>
    </lineage>
</organism>
<sequence>MANLLIGLTQQLKVLEKQYPTGLPAFYQLMSSLTFAIHTFSIKFFEGIPASQIIVWRSVLTLIILQILIQMFPCQSYPKNKGTLIKLIGRGVFGGIGFISFFLALKLTTVSEAVVLMKTNPLWTTLLVVYIYKTEKMTWKSMIEILFCIFGVILISKPPIIMSLLGYEIHQLEFTYLYFIGLCLSLLTAFTTSITQVLISSLSKEAHQLVILQYFSLFGITMACIYQLYSPFEQFHILNLQEMGLMIISGFLGCVAQLFMNRSMMIGDVTQMSLVGQSQIVFNILLDVLIMKQNIGIMSSIGIFMIAASLVSNIKKKNKK</sequence>
<dbReference type="GO" id="GO:0016020">
    <property type="term" value="C:membrane"/>
    <property type="evidence" value="ECO:0007669"/>
    <property type="project" value="InterPro"/>
</dbReference>
<protein>
    <recommendedName>
        <fullName evidence="2">EamA domain-containing protein</fullName>
    </recommendedName>
</protein>